<dbReference type="Ensembl" id="ENSMUNT00000005496.2">
    <property type="protein sequence ID" value="ENSMUNP00000004708.2"/>
    <property type="gene ID" value="ENSMUNG00000003902.2"/>
</dbReference>
<evidence type="ECO:0000313" key="2">
    <source>
        <dbReference type="Proteomes" id="UP000694405"/>
    </source>
</evidence>
<dbReference type="SUPFAM" id="SSF47266">
    <property type="entry name" value="4-helical cytokines"/>
    <property type="match status" value="1"/>
</dbReference>
<reference evidence="1" key="1">
    <citation type="submission" date="2020-03" db="EMBL/GenBank/DDBJ databases">
        <title>Melopsittacus undulatus (budgerigar) genome, bMelUnd1, maternal haplotype with Z.</title>
        <authorList>
            <person name="Gedman G."/>
            <person name="Mountcastle J."/>
            <person name="Haase B."/>
            <person name="Formenti G."/>
            <person name="Wright T."/>
            <person name="Apodaca J."/>
            <person name="Pelan S."/>
            <person name="Chow W."/>
            <person name="Rhie A."/>
            <person name="Howe K."/>
            <person name="Fedrigo O."/>
            <person name="Jarvis E.D."/>
        </authorList>
    </citation>
    <scope>NUCLEOTIDE SEQUENCE [LARGE SCALE GENOMIC DNA]</scope>
</reference>
<sequence length="113" mass="12384">MCLCYGALAPQRACYSHRASAPPRSAPFPWNTQGAQGNDPETLCKATTVAWEGRSCHRHLEGIYLNLLRLLQRKSGVYKAPCPVAGGSATSLSDFLLDLRRALQQRVKGQSLK</sequence>
<dbReference type="Gene3D" id="1.20.1250.10">
    <property type="match status" value="1"/>
</dbReference>
<dbReference type="Proteomes" id="UP000694405">
    <property type="component" value="Chromosome 10"/>
</dbReference>
<name>A0A8C6IZ59_MELUD</name>
<reference evidence="1" key="2">
    <citation type="submission" date="2025-08" db="UniProtKB">
        <authorList>
            <consortium name="Ensembl"/>
        </authorList>
    </citation>
    <scope>IDENTIFICATION</scope>
</reference>
<reference evidence="1" key="3">
    <citation type="submission" date="2025-09" db="UniProtKB">
        <authorList>
            <consortium name="Ensembl"/>
        </authorList>
    </citation>
    <scope>IDENTIFICATION</scope>
</reference>
<proteinExistence type="predicted"/>
<accession>A0A8V5GKA1</accession>
<dbReference type="InterPro" id="IPR009079">
    <property type="entry name" value="4_helix_cytokine-like_core"/>
</dbReference>
<organism evidence="1 2">
    <name type="scientific">Melopsittacus undulatus</name>
    <name type="common">Budgerigar</name>
    <name type="synonym">Psittacus undulatus</name>
    <dbReference type="NCBI Taxonomy" id="13146"/>
    <lineage>
        <taxon>Eukaryota</taxon>
        <taxon>Metazoa</taxon>
        <taxon>Chordata</taxon>
        <taxon>Craniata</taxon>
        <taxon>Vertebrata</taxon>
        <taxon>Euteleostomi</taxon>
        <taxon>Archelosauria</taxon>
        <taxon>Archosauria</taxon>
        <taxon>Dinosauria</taxon>
        <taxon>Saurischia</taxon>
        <taxon>Theropoda</taxon>
        <taxon>Coelurosauria</taxon>
        <taxon>Aves</taxon>
        <taxon>Neognathae</taxon>
        <taxon>Neoaves</taxon>
        <taxon>Telluraves</taxon>
        <taxon>Australaves</taxon>
        <taxon>Psittaciformes</taxon>
        <taxon>Psittaculidae</taxon>
        <taxon>Melopsittacus</taxon>
    </lineage>
</organism>
<evidence type="ECO:0000313" key="1">
    <source>
        <dbReference type="Ensembl" id="ENSMUNP00000004708.2"/>
    </source>
</evidence>
<protein>
    <submittedName>
        <fullName evidence="1">Uncharacterized protein</fullName>
    </submittedName>
</protein>
<dbReference type="AlphaFoldDB" id="A0A8C6IZ59"/>
<accession>A0A8C6IZ59</accession>
<keyword evidence="2" id="KW-1185">Reference proteome</keyword>